<dbReference type="RefSeq" id="WP_279637741.1">
    <property type="nucleotide sequence ID" value="NZ_UPHQ01000246.1"/>
</dbReference>
<name>A0A498QB94_9MYCO</name>
<dbReference type="EMBL" id="UPHQ01000246">
    <property type="protein sequence ID" value="VBA43548.1"/>
    <property type="molecule type" value="Genomic_DNA"/>
</dbReference>
<dbReference type="Proteomes" id="UP000267289">
    <property type="component" value="Unassembled WGS sequence"/>
</dbReference>
<gene>
    <name evidence="1" type="ORF">LAUMK13_04583</name>
</gene>
<reference evidence="1 2" key="1">
    <citation type="submission" date="2018-09" db="EMBL/GenBank/DDBJ databases">
        <authorList>
            <person name="Tagini F."/>
        </authorList>
    </citation>
    <scope>NUCLEOTIDE SEQUENCE [LARGE SCALE GENOMIC DNA]</scope>
    <source>
        <strain evidence="1 2">MK13</strain>
    </source>
</reference>
<organism evidence="1 2">
    <name type="scientific">Mycobacterium innocens</name>
    <dbReference type="NCBI Taxonomy" id="2341083"/>
    <lineage>
        <taxon>Bacteria</taxon>
        <taxon>Bacillati</taxon>
        <taxon>Actinomycetota</taxon>
        <taxon>Actinomycetes</taxon>
        <taxon>Mycobacteriales</taxon>
        <taxon>Mycobacteriaceae</taxon>
        <taxon>Mycobacterium</taxon>
    </lineage>
</organism>
<dbReference type="AlphaFoldDB" id="A0A498QB94"/>
<protein>
    <submittedName>
        <fullName evidence="1">Uncharacterized protein</fullName>
    </submittedName>
</protein>
<sequence length="43" mass="5008">MNRTLKLNPSFVDRRAQQLIVRALGRLQDDPELDHDAYLDKQG</sequence>
<proteinExistence type="predicted"/>
<accession>A0A498QB94</accession>
<keyword evidence="2" id="KW-1185">Reference proteome</keyword>
<evidence type="ECO:0000313" key="2">
    <source>
        <dbReference type="Proteomes" id="UP000267289"/>
    </source>
</evidence>
<evidence type="ECO:0000313" key="1">
    <source>
        <dbReference type="EMBL" id="VBA43548.1"/>
    </source>
</evidence>